<organism evidence="2 3">
    <name type="scientific">Candidatus Nitrosomarinus catalinensis</name>
    <dbReference type="NCBI Taxonomy" id="1898749"/>
    <lineage>
        <taxon>Archaea</taxon>
        <taxon>Nitrososphaerota</taxon>
        <taxon>Nitrososphaeria</taxon>
        <taxon>Nitrosopumilales</taxon>
        <taxon>Nitrosopumilaceae</taxon>
        <taxon>Candidatus Nitrosomarinus</taxon>
    </lineage>
</organism>
<evidence type="ECO:0000313" key="3">
    <source>
        <dbReference type="Proteomes" id="UP000249949"/>
    </source>
</evidence>
<dbReference type="FunFam" id="2.10.150.10:FF:000001">
    <property type="entry name" value="Urease subunit beta"/>
    <property type="match status" value="1"/>
</dbReference>
<reference evidence="2 3" key="1">
    <citation type="journal article" date="2017" name="Environ. Microbiol.">
        <title>Genome and epigenome of a novel marine Thaumarchaeota strain suggest viral infection, phosphorothioation DNA modification and multiple restriction systems.</title>
        <authorList>
            <person name="Ahlgren N.A."/>
            <person name="Chen Y."/>
            <person name="Needham D.M."/>
            <person name="Parada A.E."/>
            <person name="Sachdeva R."/>
            <person name="Trinh V."/>
            <person name="Chen T."/>
            <person name="Fuhrman J.A."/>
        </authorList>
    </citation>
    <scope>NUCLEOTIDE SEQUENCE [LARGE SCALE GENOMIC DNA]</scope>
    <source>
        <strain evidence="2 3">SPOT01</strain>
    </source>
</reference>
<dbReference type="Pfam" id="PF00699">
    <property type="entry name" value="Urease_beta"/>
    <property type="match status" value="1"/>
</dbReference>
<dbReference type="CDD" id="cd00407">
    <property type="entry name" value="Urease_beta"/>
    <property type="match status" value="1"/>
</dbReference>
<accession>A0A2Z2HHB6</accession>
<dbReference type="OrthoDB" id="2598at2157"/>
<dbReference type="GO" id="GO:0009039">
    <property type="term" value="F:urease activity"/>
    <property type="evidence" value="ECO:0007669"/>
    <property type="project" value="UniProtKB-EC"/>
</dbReference>
<evidence type="ECO:0000256" key="1">
    <source>
        <dbReference type="ARBA" id="ARBA00022801"/>
    </source>
</evidence>
<proteinExistence type="inferred from homology"/>
<name>A0A2Z2HHB6_9ARCH</name>
<dbReference type="EC" id="3.5.1.5" evidence="2"/>
<dbReference type="PANTHER" id="PTHR33569">
    <property type="entry name" value="UREASE"/>
    <property type="match status" value="1"/>
</dbReference>
<dbReference type="Gene3D" id="2.10.150.10">
    <property type="entry name" value="Urease, beta subunit"/>
    <property type="match status" value="1"/>
</dbReference>
<evidence type="ECO:0000313" key="2">
    <source>
        <dbReference type="EMBL" id="ARS63652.1"/>
    </source>
</evidence>
<dbReference type="EMBL" id="CP021324">
    <property type="protein sequence ID" value="ARS63652.1"/>
    <property type="molecule type" value="Genomic_DNA"/>
</dbReference>
<dbReference type="HAMAP" id="MF_01954">
    <property type="entry name" value="Urease_beta"/>
    <property type="match status" value="1"/>
</dbReference>
<dbReference type="GO" id="GO:0043419">
    <property type="term" value="P:urea catabolic process"/>
    <property type="evidence" value="ECO:0007669"/>
    <property type="project" value="InterPro"/>
</dbReference>
<dbReference type="Proteomes" id="UP000249949">
    <property type="component" value="Chromosome"/>
</dbReference>
<sequence>MIPGEFFLSEDPIIANVGKSVIILDVKNTGDRPIQVGSHAHFFEINKALEFSRKKSYGFHLNIPAGTSIRFEPGDSKKIELTEFSGKKIVYGFSGLVNGSLSEKQNEAFSKAKEQGFRGMEL</sequence>
<dbReference type="NCBIfam" id="NF009682">
    <property type="entry name" value="PRK13203.1"/>
    <property type="match status" value="1"/>
</dbReference>
<dbReference type="SUPFAM" id="SSF51278">
    <property type="entry name" value="Urease, beta-subunit"/>
    <property type="match status" value="1"/>
</dbReference>
<dbReference type="PANTHER" id="PTHR33569:SF1">
    <property type="entry name" value="UREASE"/>
    <property type="match status" value="1"/>
</dbReference>
<dbReference type="InterPro" id="IPR002019">
    <property type="entry name" value="Urease_beta-like"/>
</dbReference>
<dbReference type="InterPro" id="IPR036461">
    <property type="entry name" value="Urease_betasu_sf"/>
</dbReference>
<dbReference type="AlphaFoldDB" id="A0A2Z2HHB6"/>
<keyword evidence="3" id="KW-1185">Reference proteome</keyword>
<protein>
    <submittedName>
        <fullName evidence="2">Urease subunit beta</fullName>
        <ecNumber evidence="2">3.5.1.5</ecNumber>
    </submittedName>
</protein>
<dbReference type="InterPro" id="IPR050069">
    <property type="entry name" value="Urease_subunit"/>
</dbReference>
<keyword evidence="1 2" id="KW-0378">Hydrolase</keyword>
<dbReference type="NCBIfam" id="TIGR00192">
    <property type="entry name" value="urease_beta"/>
    <property type="match status" value="1"/>
</dbReference>
<dbReference type="GO" id="GO:0035550">
    <property type="term" value="C:urease complex"/>
    <property type="evidence" value="ECO:0007669"/>
    <property type="project" value="InterPro"/>
</dbReference>
<dbReference type="KEGG" id="nct:NMSP_0017"/>
<gene>
    <name evidence="2" type="primary">ureB</name>
    <name evidence="2" type="ORF">NMSP_0017</name>
</gene>